<feature type="compositionally biased region" description="Basic and acidic residues" evidence="1">
    <location>
        <begin position="289"/>
        <end position="304"/>
    </location>
</feature>
<keyword evidence="4" id="KW-1185">Reference proteome</keyword>
<dbReference type="PANTHER" id="PTHR36223">
    <property type="entry name" value="BETA-LACTAMASE-TYPE TRANSPEPTIDASE FOLD DOMAIN CONTAINING PROTEIN"/>
    <property type="match status" value="1"/>
</dbReference>
<accession>A0AA40D026</accession>
<evidence type="ECO:0000313" key="4">
    <source>
        <dbReference type="Proteomes" id="UP001174936"/>
    </source>
</evidence>
<dbReference type="EMBL" id="JAULSV010000001">
    <property type="protein sequence ID" value="KAK0657846.1"/>
    <property type="molecule type" value="Genomic_DNA"/>
</dbReference>
<dbReference type="Pfam" id="PF25534">
    <property type="entry name" value="DUF7918"/>
    <property type="match status" value="1"/>
</dbReference>
<feature type="domain" description="DUF7918" evidence="2">
    <location>
        <begin position="9"/>
        <end position="252"/>
    </location>
</feature>
<evidence type="ECO:0000256" key="1">
    <source>
        <dbReference type="SAM" id="MobiDB-lite"/>
    </source>
</evidence>
<proteinExistence type="predicted"/>
<dbReference type="PANTHER" id="PTHR36223:SF1">
    <property type="entry name" value="TRANSCRIPTION ELONGATION FACTOR EAF N-TERMINAL DOMAIN-CONTAINING PROTEIN"/>
    <property type="match status" value="1"/>
</dbReference>
<feature type="region of interest" description="Disordered" evidence="1">
    <location>
        <begin position="283"/>
        <end position="304"/>
    </location>
</feature>
<comment type="caution">
    <text evidence="3">The sequence shown here is derived from an EMBL/GenBank/DDBJ whole genome shotgun (WGS) entry which is preliminary data.</text>
</comment>
<evidence type="ECO:0000259" key="2">
    <source>
        <dbReference type="Pfam" id="PF25534"/>
    </source>
</evidence>
<dbReference type="InterPro" id="IPR057678">
    <property type="entry name" value="DUF7918"/>
</dbReference>
<organism evidence="3 4">
    <name type="scientific">Cercophora newfieldiana</name>
    <dbReference type="NCBI Taxonomy" id="92897"/>
    <lineage>
        <taxon>Eukaryota</taxon>
        <taxon>Fungi</taxon>
        <taxon>Dikarya</taxon>
        <taxon>Ascomycota</taxon>
        <taxon>Pezizomycotina</taxon>
        <taxon>Sordariomycetes</taxon>
        <taxon>Sordariomycetidae</taxon>
        <taxon>Sordariales</taxon>
        <taxon>Lasiosphaeriaceae</taxon>
        <taxon>Cercophora</taxon>
    </lineage>
</organism>
<protein>
    <recommendedName>
        <fullName evidence="2">DUF7918 domain-containing protein</fullName>
    </recommendedName>
</protein>
<reference evidence="3" key="1">
    <citation type="submission" date="2023-06" db="EMBL/GenBank/DDBJ databases">
        <title>Genome-scale phylogeny and comparative genomics of the fungal order Sordariales.</title>
        <authorList>
            <consortium name="Lawrence Berkeley National Laboratory"/>
            <person name="Hensen N."/>
            <person name="Bonometti L."/>
            <person name="Westerberg I."/>
            <person name="Brannstrom I.O."/>
            <person name="Guillou S."/>
            <person name="Cros-Aarteil S."/>
            <person name="Calhoun S."/>
            <person name="Haridas S."/>
            <person name="Kuo A."/>
            <person name="Mondo S."/>
            <person name="Pangilinan J."/>
            <person name="Riley R."/>
            <person name="Labutti K."/>
            <person name="Andreopoulos B."/>
            <person name="Lipzen A."/>
            <person name="Chen C."/>
            <person name="Yanf M."/>
            <person name="Daum C."/>
            <person name="Ng V."/>
            <person name="Clum A."/>
            <person name="Steindorff A."/>
            <person name="Ohm R."/>
            <person name="Martin F."/>
            <person name="Silar P."/>
            <person name="Natvig D."/>
            <person name="Lalanne C."/>
            <person name="Gautier V."/>
            <person name="Ament-Velasquez S.L."/>
            <person name="Kruys A."/>
            <person name="Hutchinson M.I."/>
            <person name="Powell A.J."/>
            <person name="Barry K."/>
            <person name="Miller A.N."/>
            <person name="Grigoriev I.V."/>
            <person name="Debuchy R."/>
            <person name="Gladieux P."/>
            <person name="Thoren M.H."/>
            <person name="Johannesson H."/>
        </authorList>
    </citation>
    <scope>NUCLEOTIDE SEQUENCE</scope>
    <source>
        <strain evidence="3">SMH2532-1</strain>
    </source>
</reference>
<evidence type="ECO:0000313" key="3">
    <source>
        <dbReference type="EMBL" id="KAK0657846.1"/>
    </source>
</evidence>
<name>A0AA40D026_9PEZI</name>
<gene>
    <name evidence="3" type="ORF">B0T16DRAFT_402619</name>
</gene>
<dbReference type="Proteomes" id="UP001174936">
    <property type="component" value="Unassembled WGS sequence"/>
</dbReference>
<dbReference type="AlphaFoldDB" id="A0AA40D026"/>
<sequence>MAVLKHFPGLEVCIRVAEVAAKEHALPADADGAPPPGMKFHVVKEGQPIPYLISYIEAHPGKRFDLHIKRLPFFQHHGHHIAARVQIDGMLLGLAHDDTVEEDNKRTTWRNTVNSWLAYDSSKGGYQVCRFHFATLGVTEANGPVEGAGGTENLVDSLGLLRISFYHMKNGGGKVDAKIGPPAAPSVNTVSETDLKGTALDSHASWDMQPCKRQGGFKSHIDKYVDQKERPFAVFDFRYRSMDGLIKEGVVPPPTLDEQVQGLTDADARRLAREYLLMKVAGGPTPRGIKREREEPEVKPLSDSDFMTRYKARRCKSGRIQVDLTDD</sequence>